<dbReference type="InterPro" id="IPR010666">
    <property type="entry name" value="Znf_GRF"/>
</dbReference>
<name>A0AAW2XH33_9LAMI</name>
<reference evidence="5" key="2">
    <citation type="journal article" date="2024" name="Plant">
        <title>Genomic evolution and insights into agronomic trait innovations of Sesamum species.</title>
        <authorList>
            <person name="Miao H."/>
            <person name="Wang L."/>
            <person name="Qu L."/>
            <person name="Liu H."/>
            <person name="Sun Y."/>
            <person name="Le M."/>
            <person name="Wang Q."/>
            <person name="Wei S."/>
            <person name="Zheng Y."/>
            <person name="Lin W."/>
            <person name="Duan Y."/>
            <person name="Cao H."/>
            <person name="Xiong S."/>
            <person name="Wang X."/>
            <person name="Wei L."/>
            <person name="Li C."/>
            <person name="Ma Q."/>
            <person name="Ju M."/>
            <person name="Zhao R."/>
            <person name="Li G."/>
            <person name="Mu C."/>
            <person name="Tian Q."/>
            <person name="Mei H."/>
            <person name="Zhang T."/>
            <person name="Gao T."/>
            <person name="Zhang H."/>
        </authorList>
    </citation>
    <scope>NUCLEOTIDE SEQUENCE</scope>
    <source>
        <strain evidence="5">KEN1</strain>
    </source>
</reference>
<evidence type="ECO:0000313" key="5">
    <source>
        <dbReference type="EMBL" id="KAL0453475.1"/>
    </source>
</evidence>
<accession>A0AAW2XH33</accession>
<dbReference type="EMBL" id="JACGWN010000004">
    <property type="protein sequence ID" value="KAL0453475.1"/>
    <property type="molecule type" value="Genomic_DNA"/>
</dbReference>
<evidence type="ECO:0000259" key="4">
    <source>
        <dbReference type="Pfam" id="PF06839"/>
    </source>
</evidence>
<organism evidence="5">
    <name type="scientific">Sesamum latifolium</name>
    <dbReference type="NCBI Taxonomy" id="2727402"/>
    <lineage>
        <taxon>Eukaryota</taxon>
        <taxon>Viridiplantae</taxon>
        <taxon>Streptophyta</taxon>
        <taxon>Embryophyta</taxon>
        <taxon>Tracheophyta</taxon>
        <taxon>Spermatophyta</taxon>
        <taxon>Magnoliopsida</taxon>
        <taxon>eudicotyledons</taxon>
        <taxon>Gunneridae</taxon>
        <taxon>Pentapetalae</taxon>
        <taxon>asterids</taxon>
        <taxon>lamiids</taxon>
        <taxon>Lamiales</taxon>
        <taxon>Pedaliaceae</taxon>
        <taxon>Sesamum</taxon>
    </lineage>
</organism>
<evidence type="ECO:0000256" key="2">
    <source>
        <dbReference type="ARBA" id="ARBA00022771"/>
    </source>
</evidence>
<gene>
    <name evidence="5" type="ORF">Slati_1325600</name>
</gene>
<keyword evidence="2" id="KW-0863">Zinc-finger</keyword>
<sequence>MSSVAASTDCYCGMRAMLQTSWTSENPGRRFHACRDFNRGGCRFLSGRILLCVEGRRQLFRVYCEKSTEWKKK</sequence>
<reference evidence="5" key="1">
    <citation type="submission" date="2020-06" db="EMBL/GenBank/DDBJ databases">
        <authorList>
            <person name="Li T."/>
            <person name="Hu X."/>
            <person name="Zhang T."/>
            <person name="Song X."/>
            <person name="Zhang H."/>
            <person name="Dai N."/>
            <person name="Sheng W."/>
            <person name="Hou X."/>
            <person name="Wei L."/>
        </authorList>
    </citation>
    <scope>NUCLEOTIDE SEQUENCE</scope>
    <source>
        <strain evidence="5">KEN1</strain>
        <tissue evidence="5">Leaf</tissue>
    </source>
</reference>
<protein>
    <recommendedName>
        <fullName evidence="4">GRF-type domain-containing protein</fullName>
    </recommendedName>
</protein>
<dbReference type="Pfam" id="PF06839">
    <property type="entry name" value="Zn_ribbon_GRF"/>
    <property type="match status" value="1"/>
</dbReference>
<evidence type="ECO:0000256" key="3">
    <source>
        <dbReference type="ARBA" id="ARBA00022833"/>
    </source>
</evidence>
<evidence type="ECO:0000256" key="1">
    <source>
        <dbReference type="ARBA" id="ARBA00022723"/>
    </source>
</evidence>
<keyword evidence="3" id="KW-0862">Zinc</keyword>
<keyword evidence="1" id="KW-0479">Metal-binding</keyword>
<comment type="caution">
    <text evidence="5">The sequence shown here is derived from an EMBL/GenBank/DDBJ whole genome shotgun (WGS) entry which is preliminary data.</text>
</comment>
<proteinExistence type="predicted"/>
<dbReference type="GO" id="GO:0008270">
    <property type="term" value="F:zinc ion binding"/>
    <property type="evidence" value="ECO:0007669"/>
    <property type="project" value="UniProtKB-KW"/>
</dbReference>
<dbReference type="AlphaFoldDB" id="A0AAW2XH33"/>
<feature type="domain" description="GRF-type" evidence="4">
    <location>
        <begin position="10"/>
        <end position="44"/>
    </location>
</feature>